<reference evidence="2 3" key="1">
    <citation type="journal article" date="2024" name="G3 (Bethesda)">
        <title>Genome assembly of Hibiscus sabdariffa L. provides insights into metabolisms of medicinal natural products.</title>
        <authorList>
            <person name="Kim T."/>
        </authorList>
    </citation>
    <scope>NUCLEOTIDE SEQUENCE [LARGE SCALE GENOMIC DNA]</scope>
    <source>
        <strain evidence="2">TK-2024</strain>
        <tissue evidence="2">Old leaves</tissue>
    </source>
</reference>
<dbReference type="Proteomes" id="UP001472677">
    <property type="component" value="Unassembled WGS sequence"/>
</dbReference>
<gene>
    <name evidence="2" type="ORF">V6N12_007804</name>
</gene>
<evidence type="ECO:0000313" key="3">
    <source>
        <dbReference type="Proteomes" id="UP001472677"/>
    </source>
</evidence>
<comment type="caution">
    <text evidence="2">The sequence shown here is derived from an EMBL/GenBank/DDBJ whole genome shotgun (WGS) entry which is preliminary data.</text>
</comment>
<accession>A0ABR2F2U6</accession>
<keyword evidence="1" id="KW-0732">Signal</keyword>
<feature type="signal peptide" evidence="1">
    <location>
        <begin position="1"/>
        <end position="18"/>
    </location>
</feature>
<dbReference type="EMBL" id="JBBPBM010000009">
    <property type="protein sequence ID" value="KAK8569274.1"/>
    <property type="molecule type" value="Genomic_DNA"/>
</dbReference>
<organism evidence="2 3">
    <name type="scientific">Hibiscus sabdariffa</name>
    <name type="common">roselle</name>
    <dbReference type="NCBI Taxonomy" id="183260"/>
    <lineage>
        <taxon>Eukaryota</taxon>
        <taxon>Viridiplantae</taxon>
        <taxon>Streptophyta</taxon>
        <taxon>Embryophyta</taxon>
        <taxon>Tracheophyta</taxon>
        <taxon>Spermatophyta</taxon>
        <taxon>Magnoliopsida</taxon>
        <taxon>eudicotyledons</taxon>
        <taxon>Gunneridae</taxon>
        <taxon>Pentapetalae</taxon>
        <taxon>rosids</taxon>
        <taxon>malvids</taxon>
        <taxon>Malvales</taxon>
        <taxon>Malvaceae</taxon>
        <taxon>Malvoideae</taxon>
        <taxon>Hibiscus</taxon>
    </lineage>
</organism>
<name>A0ABR2F2U6_9ROSI</name>
<evidence type="ECO:0008006" key="4">
    <source>
        <dbReference type="Google" id="ProtNLM"/>
    </source>
</evidence>
<protein>
    <recommendedName>
        <fullName evidence="4">Secreted protein</fullName>
    </recommendedName>
</protein>
<keyword evidence="3" id="KW-1185">Reference proteome</keyword>
<proteinExistence type="predicted"/>
<feature type="chain" id="PRO_5045556857" description="Secreted protein" evidence="1">
    <location>
        <begin position="19"/>
        <end position="99"/>
    </location>
</feature>
<sequence>MDILILFLVFALLILLLGFLLVGEPSVVGAVKECVVGEGSAGHNDVIVDEQLDLPCDQFVQDGSHLREVYVDPGGLASTDVQGVSIVLAPELIVGSDVI</sequence>
<evidence type="ECO:0000256" key="1">
    <source>
        <dbReference type="SAM" id="SignalP"/>
    </source>
</evidence>
<evidence type="ECO:0000313" key="2">
    <source>
        <dbReference type="EMBL" id="KAK8569274.1"/>
    </source>
</evidence>